<feature type="domain" description="HTH crp-type" evidence="5">
    <location>
        <begin position="135"/>
        <end position="203"/>
    </location>
</feature>
<sequence length="233" mass="25608">MFATVDAQSMQRLTRDAKLEQFEDGQTIFRQGDHALHVAIVLDGFVKLTRTAACGDETLINICNVGESLYEALTPDGESYRVGAEAIGQAHLMKLSAPRFRFMLRESPALASAVIEEAARKLSGLIGEIESLKGQTAEQRLARFLLSLCPPNAESCSVRLPYDKRLIAARLGVKQETLSRAFAKLREIGVRTETRDVSIENVARLSSECCGGEREPCLPSERRDLIESRGALA</sequence>
<dbReference type="InterPro" id="IPR000595">
    <property type="entry name" value="cNMP-bd_dom"/>
</dbReference>
<keyword evidence="3" id="KW-0804">Transcription</keyword>
<dbReference type="Gene3D" id="2.60.120.10">
    <property type="entry name" value="Jelly Rolls"/>
    <property type="match status" value="1"/>
</dbReference>
<dbReference type="Pfam" id="PF13545">
    <property type="entry name" value="HTH_Crp_2"/>
    <property type="match status" value="1"/>
</dbReference>
<dbReference type="OrthoDB" id="190787at2"/>
<dbReference type="SMART" id="SM00100">
    <property type="entry name" value="cNMP"/>
    <property type="match status" value="1"/>
</dbReference>
<gene>
    <name evidence="6" type="ORF">C5689_02405</name>
    <name evidence="7" type="ORF">FM996_14040</name>
</gene>
<dbReference type="GO" id="GO:0003700">
    <property type="term" value="F:DNA-binding transcription factor activity"/>
    <property type="evidence" value="ECO:0007669"/>
    <property type="project" value="TreeGrafter"/>
</dbReference>
<evidence type="ECO:0000259" key="5">
    <source>
        <dbReference type="PROSITE" id="PS51063"/>
    </source>
</evidence>
<evidence type="ECO:0000259" key="4">
    <source>
        <dbReference type="PROSITE" id="PS50042"/>
    </source>
</evidence>
<proteinExistence type="predicted"/>
<evidence type="ECO:0000313" key="9">
    <source>
        <dbReference type="Proteomes" id="UP000316781"/>
    </source>
</evidence>
<keyword evidence="8" id="KW-1185">Reference proteome</keyword>
<dbReference type="InterPro" id="IPR012318">
    <property type="entry name" value="HTH_CRP"/>
</dbReference>
<dbReference type="Pfam" id="PF00027">
    <property type="entry name" value="cNMP_binding"/>
    <property type="match status" value="1"/>
</dbReference>
<keyword evidence="2" id="KW-0238">DNA-binding</keyword>
<dbReference type="GO" id="GO:0003677">
    <property type="term" value="F:DNA binding"/>
    <property type="evidence" value="ECO:0007669"/>
    <property type="project" value="UniProtKB-KW"/>
</dbReference>
<feature type="domain" description="Cyclic nucleotide-binding" evidence="4">
    <location>
        <begin position="1"/>
        <end position="121"/>
    </location>
</feature>
<dbReference type="CDD" id="cd00038">
    <property type="entry name" value="CAP_ED"/>
    <property type="match status" value="1"/>
</dbReference>
<dbReference type="GO" id="GO:0005829">
    <property type="term" value="C:cytosol"/>
    <property type="evidence" value="ECO:0007669"/>
    <property type="project" value="TreeGrafter"/>
</dbReference>
<dbReference type="Gene3D" id="1.10.10.10">
    <property type="entry name" value="Winged helix-like DNA-binding domain superfamily/Winged helix DNA-binding domain"/>
    <property type="match status" value="1"/>
</dbReference>
<accession>A0A2U1SUX0</accession>
<dbReference type="Proteomes" id="UP000245137">
    <property type="component" value="Unassembled WGS sequence"/>
</dbReference>
<reference evidence="7 9" key="3">
    <citation type="submission" date="2019-07" db="EMBL/GenBank/DDBJ databases">
        <title>Ln-dependent methylotrophs.</title>
        <authorList>
            <person name="Tani A."/>
        </authorList>
    </citation>
    <scope>NUCLEOTIDE SEQUENCE [LARGE SCALE GENOMIC DNA]</scope>
    <source>
        <strain evidence="7 9">SM89A</strain>
    </source>
</reference>
<comment type="caution">
    <text evidence="6">The sequence shown here is derived from an EMBL/GenBank/DDBJ whole genome shotgun (WGS) entry which is preliminary data.</text>
</comment>
<dbReference type="EMBL" id="VJMF01000058">
    <property type="protein sequence ID" value="TRL31276.1"/>
    <property type="molecule type" value="Genomic_DNA"/>
</dbReference>
<dbReference type="InterPro" id="IPR036388">
    <property type="entry name" value="WH-like_DNA-bd_sf"/>
</dbReference>
<dbReference type="RefSeq" id="WP_108915686.1">
    <property type="nucleotide sequence ID" value="NZ_BGJY01000001.1"/>
</dbReference>
<organism evidence="6 8">
    <name type="scientific">Methylosinus sporium</name>
    <dbReference type="NCBI Taxonomy" id="428"/>
    <lineage>
        <taxon>Bacteria</taxon>
        <taxon>Pseudomonadati</taxon>
        <taxon>Pseudomonadota</taxon>
        <taxon>Alphaproteobacteria</taxon>
        <taxon>Hyphomicrobiales</taxon>
        <taxon>Methylocystaceae</taxon>
        <taxon>Methylosinus</taxon>
    </lineage>
</organism>
<dbReference type="PROSITE" id="PS51063">
    <property type="entry name" value="HTH_CRP_2"/>
    <property type="match status" value="1"/>
</dbReference>
<name>A0A2U1SUX0_METSR</name>
<dbReference type="PANTHER" id="PTHR24567">
    <property type="entry name" value="CRP FAMILY TRANSCRIPTIONAL REGULATORY PROTEIN"/>
    <property type="match status" value="1"/>
</dbReference>
<reference evidence="6" key="2">
    <citation type="submission" date="2018-02" db="EMBL/GenBank/DDBJ databases">
        <authorList>
            <person name="Cohen D.B."/>
            <person name="Kent A.D."/>
        </authorList>
    </citation>
    <scope>NUCLEOTIDE SEQUENCE</scope>
    <source>
        <strain evidence="6">DSM 17706</strain>
    </source>
</reference>
<dbReference type="InterPro" id="IPR050397">
    <property type="entry name" value="Env_Response_Regulators"/>
</dbReference>
<evidence type="ECO:0000256" key="3">
    <source>
        <dbReference type="ARBA" id="ARBA00023163"/>
    </source>
</evidence>
<dbReference type="AlphaFoldDB" id="A0A2U1SUX0"/>
<evidence type="ECO:0000313" key="8">
    <source>
        <dbReference type="Proteomes" id="UP000245137"/>
    </source>
</evidence>
<dbReference type="EMBL" id="PUIV01000002">
    <property type="protein sequence ID" value="PWB95398.1"/>
    <property type="molecule type" value="Genomic_DNA"/>
</dbReference>
<evidence type="ECO:0000256" key="2">
    <source>
        <dbReference type="ARBA" id="ARBA00023125"/>
    </source>
</evidence>
<dbReference type="InterPro" id="IPR014710">
    <property type="entry name" value="RmlC-like_jellyroll"/>
</dbReference>
<protein>
    <submittedName>
        <fullName evidence="6">Crp/Fnr family transcriptional regulator</fullName>
    </submittedName>
    <submittedName>
        <fullName evidence="7">Cyclic nucleotide-binding domain-containing protein</fullName>
    </submittedName>
</protein>
<evidence type="ECO:0000256" key="1">
    <source>
        <dbReference type="ARBA" id="ARBA00023015"/>
    </source>
</evidence>
<dbReference type="SUPFAM" id="SSF51206">
    <property type="entry name" value="cAMP-binding domain-like"/>
    <property type="match status" value="1"/>
</dbReference>
<dbReference type="SUPFAM" id="SSF46785">
    <property type="entry name" value="Winged helix' DNA-binding domain"/>
    <property type="match status" value="1"/>
</dbReference>
<dbReference type="InterPro" id="IPR018490">
    <property type="entry name" value="cNMP-bd_dom_sf"/>
</dbReference>
<dbReference type="Proteomes" id="UP000316781">
    <property type="component" value="Unassembled WGS sequence"/>
</dbReference>
<dbReference type="PANTHER" id="PTHR24567:SF74">
    <property type="entry name" value="HTH-TYPE TRANSCRIPTIONAL REGULATOR ARCR"/>
    <property type="match status" value="1"/>
</dbReference>
<evidence type="ECO:0000313" key="7">
    <source>
        <dbReference type="EMBL" id="TRL31276.1"/>
    </source>
</evidence>
<reference evidence="6 8" key="1">
    <citation type="journal article" date="2018" name="Appl. Microbiol. Biotechnol.">
        <title>Co-cultivation of the strictly anaerobic methanogen Methanosarcina barkeri with aerobic methanotrophs in an oxygen-limited membrane bioreactor.</title>
        <authorList>
            <person name="In 't Zandt M.H."/>
            <person name="van den Bosch T.J.M."/>
            <person name="Rijkers R."/>
            <person name="van Kessel M.A.H.J."/>
            <person name="Jetten M.S.M."/>
            <person name="Welte C.U."/>
        </authorList>
    </citation>
    <scope>NUCLEOTIDE SEQUENCE [LARGE SCALE GENOMIC DNA]</scope>
    <source>
        <strain evidence="6 8">DSM 17706</strain>
    </source>
</reference>
<keyword evidence="1" id="KW-0805">Transcription regulation</keyword>
<dbReference type="InterPro" id="IPR036390">
    <property type="entry name" value="WH_DNA-bd_sf"/>
</dbReference>
<evidence type="ECO:0000313" key="6">
    <source>
        <dbReference type="EMBL" id="PWB95398.1"/>
    </source>
</evidence>
<dbReference type="PROSITE" id="PS50042">
    <property type="entry name" value="CNMP_BINDING_3"/>
    <property type="match status" value="1"/>
</dbReference>